<dbReference type="SUPFAM" id="SSF52540">
    <property type="entry name" value="P-loop containing nucleoside triphosphate hydrolases"/>
    <property type="match status" value="1"/>
</dbReference>
<organism evidence="11 12">
    <name type="scientific">Candidatus Korarchaeum cryptofilum</name>
    <dbReference type="NCBI Taxonomy" id="498846"/>
    <lineage>
        <taxon>Archaea</taxon>
        <taxon>Thermoproteota</taxon>
        <taxon>Candidatus Korarchaeia</taxon>
        <taxon>Candidatus Korarchaeales</taxon>
        <taxon>Candidatus Korarchaeaceae</taxon>
        <taxon>Candidatus Korarchaeum</taxon>
    </lineage>
</organism>
<dbReference type="Pfam" id="PF00270">
    <property type="entry name" value="DEAD"/>
    <property type="match status" value="1"/>
</dbReference>
<dbReference type="PANTHER" id="PTHR13710:SF105">
    <property type="entry name" value="ATP-DEPENDENT DNA HELICASE Q1"/>
    <property type="match status" value="1"/>
</dbReference>
<dbReference type="Pfam" id="PF00271">
    <property type="entry name" value="Helicase_C"/>
    <property type="match status" value="1"/>
</dbReference>
<evidence type="ECO:0000256" key="7">
    <source>
        <dbReference type="ARBA" id="ARBA00034808"/>
    </source>
</evidence>
<dbReference type="EC" id="5.6.2.4" evidence="7"/>
<evidence type="ECO:0000256" key="8">
    <source>
        <dbReference type="SAM" id="Phobius"/>
    </source>
</evidence>
<evidence type="ECO:0000256" key="1">
    <source>
        <dbReference type="ARBA" id="ARBA00005446"/>
    </source>
</evidence>
<accession>A0A429G4D5</accession>
<dbReference type="PANTHER" id="PTHR13710">
    <property type="entry name" value="DNA HELICASE RECQ FAMILY MEMBER"/>
    <property type="match status" value="1"/>
</dbReference>
<evidence type="ECO:0000256" key="4">
    <source>
        <dbReference type="ARBA" id="ARBA00023125"/>
    </source>
</evidence>
<dbReference type="SMART" id="SM00490">
    <property type="entry name" value="HELICc"/>
    <property type="match status" value="1"/>
</dbReference>
<dbReference type="PROSITE" id="PS51194">
    <property type="entry name" value="HELICASE_CTER"/>
    <property type="match status" value="1"/>
</dbReference>
<dbReference type="InterPro" id="IPR014001">
    <property type="entry name" value="Helicase_ATP-bd"/>
</dbReference>
<keyword evidence="2" id="KW-0547">Nucleotide-binding</keyword>
<dbReference type="GO" id="GO:0000724">
    <property type="term" value="P:double-strand break repair via homologous recombination"/>
    <property type="evidence" value="ECO:0007669"/>
    <property type="project" value="TreeGrafter"/>
</dbReference>
<gene>
    <name evidence="11" type="ORF">D9Q81_05745</name>
</gene>
<proteinExistence type="inferred from homology"/>
<dbReference type="InterPro" id="IPR027417">
    <property type="entry name" value="P-loop_NTPase"/>
</dbReference>
<dbReference type="SUPFAM" id="SSF53098">
    <property type="entry name" value="Ribonuclease H-like"/>
    <property type="match status" value="1"/>
</dbReference>
<keyword evidence="8" id="KW-0472">Membrane</keyword>
<dbReference type="GO" id="GO:0005694">
    <property type="term" value="C:chromosome"/>
    <property type="evidence" value="ECO:0007669"/>
    <property type="project" value="TreeGrafter"/>
</dbReference>
<evidence type="ECO:0000256" key="2">
    <source>
        <dbReference type="ARBA" id="ARBA00022741"/>
    </source>
</evidence>
<evidence type="ECO:0000256" key="5">
    <source>
        <dbReference type="ARBA" id="ARBA00023235"/>
    </source>
</evidence>
<evidence type="ECO:0000313" key="11">
    <source>
        <dbReference type="EMBL" id="RSN68619.1"/>
    </source>
</evidence>
<keyword evidence="11" id="KW-0378">Hydrolase</keyword>
<keyword evidence="8" id="KW-0812">Transmembrane</keyword>
<dbReference type="PROSITE" id="PS51192">
    <property type="entry name" value="HELICASE_ATP_BIND_1"/>
    <property type="match status" value="1"/>
</dbReference>
<dbReference type="Gene3D" id="3.40.50.300">
    <property type="entry name" value="P-loop containing nucleotide triphosphate hydrolases"/>
    <property type="match status" value="2"/>
</dbReference>
<comment type="catalytic activity">
    <reaction evidence="6">
        <text>Couples ATP hydrolysis with the unwinding of duplex DNA by translocating in the 3'-5' direction.</text>
        <dbReference type="EC" id="5.6.2.4"/>
    </reaction>
</comment>
<dbReference type="EMBL" id="RCOR01000027">
    <property type="protein sequence ID" value="RSN68619.1"/>
    <property type="molecule type" value="Genomic_DNA"/>
</dbReference>
<dbReference type="InterPro" id="IPR001650">
    <property type="entry name" value="Helicase_C-like"/>
</dbReference>
<comment type="caution">
    <text evidence="11">The sequence shown here is derived from an EMBL/GenBank/DDBJ whole genome shotgun (WGS) entry which is preliminary data.</text>
</comment>
<keyword evidence="4" id="KW-0238">DNA-binding</keyword>
<reference evidence="11 12" key="1">
    <citation type="submission" date="2018-10" db="EMBL/GenBank/DDBJ databases">
        <title>Co-occurring genomic capacity for anaerobic methane metabolism and dissimilatory sulfite reduction discovered in the Korarchaeota.</title>
        <authorList>
            <person name="Mckay L.J."/>
            <person name="Dlakic M."/>
            <person name="Fields M.W."/>
            <person name="Delmont T.O."/>
            <person name="Eren A.M."/>
            <person name="Jay Z.J."/>
            <person name="Klingelsmith K.B."/>
            <person name="Rusch D.B."/>
            <person name="Inskeep W.P."/>
        </authorList>
    </citation>
    <scope>NUCLEOTIDE SEQUENCE [LARGE SCALE GENOMIC DNA]</scope>
    <source>
        <strain evidence="11 12">WS</strain>
    </source>
</reference>
<keyword evidence="3" id="KW-0067">ATP-binding</keyword>
<dbReference type="InterPro" id="IPR036397">
    <property type="entry name" value="RNaseH_sf"/>
</dbReference>
<evidence type="ECO:0000256" key="3">
    <source>
        <dbReference type="ARBA" id="ARBA00022840"/>
    </source>
</evidence>
<dbReference type="GO" id="GO:0009378">
    <property type="term" value="F:four-way junction helicase activity"/>
    <property type="evidence" value="ECO:0007669"/>
    <property type="project" value="TreeGrafter"/>
</dbReference>
<dbReference type="Proteomes" id="UP000278149">
    <property type="component" value="Unassembled WGS sequence"/>
</dbReference>
<comment type="similarity">
    <text evidence="1">Belongs to the helicase family. RecQ subfamily.</text>
</comment>
<feature type="domain" description="Helicase C-terminal" evidence="10">
    <location>
        <begin position="890"/>
        <end position="1068"/>
    </location>
</feature>
<dbReference type="InterPro" id="IPR011545">
    <property type="entry name" value="DEAD/DEAH_box_helicase_dom"/>
</dbReference>
<dbReference type="GO" id="GO:0005737">
    <property type="term" value="C:cytoplasm"/>
    <property type="evidence" value="ECO:0007669"/>
    <property type="project" value="TreeGrafter"/>
</dbReference>
<dbReference type="SMART" id="SM00487">
    <property type="entry name" value="DEXDc"/>
    <property type="match status" value="1"/>
</dbReference>
<keyword evidence="11" id="KW-0347">Helicase</keyword>
<dbReference type="InterPro" id="IPR013520">
    <property type="entry name" value="Ribonucl_H"/>
</dbReference>
<evidence type="ECO:0000259" key="9">
    <source>
        <dbReference type="PROSITE" id="PS51192"/>
    </source>
</evidence>
<name>A0A429G4D5_9CREN</name>
<protein>
    <recommendedName>
        <fullName evidence="7">DNA 3'-5' helicase</fullName>
        <ecNumber evidence="7">5.6.2.4</ecNumber>
    </recommendedName>
</protein>
<evidence type="ECO:0000313" key="12">
    <source>
        <dbReference type="Proteomes" id="UP000278149"/>
    </source>
</evidence>
<dbReference type="Gene3D" id="3.30.420.10">
    <property type="entry name" value="Ribonuclease H-like superfamily/Ribonuclease H"/>
    <property type="match status" value="1"/>
</dbReference>
<evidence type="ECO:0000259" key="10">
    <source>
        <dbReference type="PROSITE" id="PS51194"/>
    </source>
</evidence>
<dbReference type="Pfam" id="PF00929">
    <property type="entry name" value="RNase_T"/>
    <property type="match status" value="1"/>
</dbReference>
<dbReference type="GO" id="GO:0003677">
    <property type="term" value="F:DNA binding"/>
    <property type="evidence" value="ECO:0007669"/>
    <property type="project" value="UniProtKB-KW"/>
</dbReference>
<keyword evidence="8" id="KW-1133">Transmembrane helix</keyword>
<dbReference type="InterPro" id="IPR012337">
    <property type="entry name" value="RNaseH-like_sf"/>
</dbReference>
<dbReference type="GO" id="GO:0043138">
    <property type="term" value="F:3'-5' DNA helicase activity"/>
    <property type="evidence" value="ECO:0007669"/>
    <property type="project" value="UniProtKB-EC"/>
</dbReference>
<feature type="domain" description="Helicase ATP-binding" evidence="9">
    <location>
        <begin position="669"/>
        <end position="844"/>
    </location>
</feature>
<dbReference type="GO" id="GO:0005524">
    <property type="term" value="F:ATP binding"/>
    <property type="evidence" value="ECO:0007669"/>
    <property type="project" value="UniProtKB-KW"/>
</dbReference>
<evidence type="ECO:0000256" key="6">
    <source>
        <dbReference type="ARBA" id="ARBA00034617"/>
    </source>
</evidence>
<sequence length="1405" mass="160185">MGSPVAASRNLLLFSGNSVRCRYLEGMGLPKGAIIENGILSPSILGIIALLILISILYYRKRINDELEDAVRHKDVGRVFKLLSGSRLSILLMDRGLISAGIDLLFFRGEFNKFLAIIGRLRIADERVYFLRESDILGLDIETEIEYDKKPREIGLIALRSSDWKELARLNIKPEEISETYGSIPQAFLSKLIRRFRVLVGHNIYSFDIEVLRSWGVHFGDVRFIDTYALALISVPEALSHSLEGLSFLFRVDYTPHRADEDAHASLTILPKLIHVAKRKGILPEIKAVPFEPLSGLREVRIPEVATDFRQLRVRGSKRGEVVVTIDASSFSDAWYPKSLDPSSDLGDLTPLQRLALTIAKSFAAAGGDPERLRALEMPYEDLKRALASVVERITRDNQLRDPSEGFVVEYRYLKDLLGRMRGRVESKIVLRGAYLLRAYYQDYSSLLKQLSATFSKVELETPFDLAVDVEYRRPEVKRTLYLVKDGIDKSSRHSNLFGGLLAAVIQRGRSLVLVSNSAEEIVSREVSYRMRARAEVHRSGDLIRTLERVNKFASMGYNIVLYSTRTLVRSGEEVMLKSLVEVLRLSGGTCIIVNADRELIRRLNLSDFVEEVEVRPLAPPISMSYATFPSLKEAIKELEEIVRDVWGFSLRPYQRRLVARLLMPYTYQGLLLDRPFSIAILPTGSGKSLIFQSVALFLRRKIGGTTVVISPLLALIEDHLNSLLSRGVRACAITSMARDRLDEYIRGLARGGYDIVYITPEQLEKEEVRRSLERADINYLVIDEIHTLYKWGRTFRPSYEYLAQYIKRSREYGLWLPLAGFTATLPGKGLEEVIKVLTGDEKFNMEEIDFNTDFDPSKPDTEQVKVFKGPAIRDNIIIDVVEAPSGQERLYKLLNVVSELSRWADSFSGSSPWLGIIYTGFVRSTKEHENAPYIADFLSENLGRNVIYFHGQMSDSEKKDVLNRIYRVSRGEAKEPRIVVATKAFGLGVDIPNVRWVVHYMMPESIEDYYQEIGRGGRDGKICRAVMLYSPGYDYERRLALIKRTLLDPMLVTKIYSAISRADEGASVPMILLAPLLLWKYDGSDLMDSLRSQGRLPEFLENAIERALNTLSNLNILNYDIVREKFVLVDRRSFKGPLYPINGKGLTGDTQAVGRGDLYLSESGDIIVDERRKQNWIPVTNVPTQAIKVNSIKRVPIEEVAAFISDDQFHTLFSLYLMNEFSSLLLKASREERDSIAKRRIEEYLSSSIEELYRDMVRGLREQVIEDHREFLKYYNPLMRNGYIHYRAAYINKEYLCELLSFVALLYMVENGVPGMKLAFLVPHGYRKMILSKLEEKMKNYGLPLMEPVVLNIKREEVGHLDGEAMREKLAGAEAIFFLATHPTLHRVTKTLRGKVFRIYVMKR</sequence>
<feature type="transmembrane region" description="Helical" evidence="8">
    <location>
        <begin position="39"/>
        <end position="59"/>
    </location>
</feature>
<keyword evidence="5" id="KW-0413">Isomerase</keyword>